<evidence type="ECO:0000313" key="7">
    <source>
        <dbReference type="EMBL" id="CAH7690930.1"/>
    </source>
</evidence>
<gene>
    <name evidence="7" type="ORF">PPACK8108_LOCUS26419</name>
</gene>
<dbReference type="PANTHER" id="PTHR11909">
    <property type="entry name" value="CASEIN KINASE-RELATED"/>
    <property type="match status" value="1"/>
</dbReference>
<dbReference type="CDD" id="cd14016">
    <property type="entry name" value="STKc_CK1"/>
    <property type="match status" value="1"/>
</dbReference>
<keyword evidence="7" id="KW-0418">Kinase</keyword>
<evidence type="ECO:0000256" key="4">
    <source>
        <dbReference type="PROSITE-ProRule" id="PRU10141"/>
    </source>
</evidence>
<dbReference type="SMART" id="SM00220">
    <property type="entry name" value="S_TKc"/>
    <property type="match status" value="1"/>
</dbReference>
<keyword evidence="8" id="KW-1185">Reference proteome</keyword>
<dbReference type="InterPro" id="IPR011009">
    <property type="entry name" value="Kinase-like_dom_sf"/>
</dbReference>
<dbReference type="SUPFAM" id="SSF56112">
    <property type="entry name" value="Protein kinase-like (PK-like)"/>
    <property type="match status" value="1"/>
</dbReference>
<dbReference type="InterPro" id="IPR050235">
    <property type="entry name" value="CK1_Ser-Thr_kinase"/>
</dbReference>
<protein>
    <recommendedName>
        <fullName evidence="1">non-specific serine/threonine protein kinase</fullName>
        <ecNumber evidence="1">2.7.11.1</ecNumber>
    </recommendedName>
</protein>
<dbReference type="PROSITE" id="PS00107">
    <property type="entry name" value="PROTEIN_KINASE_ATP"/>
    <property type="match status" value="1"/>
</dbReference>
<evidence type="ECO:0000259" key="6">
    <source>
        <dbReference type="PROSITE" id="PS50011"/>
    </source>
</evidence>
<dbReference type="InterPro" id="IPR008271">
    <property type="entry name" value="Ser/Thr_kinase_AS"/>
</dbReference>
<keyword evidence="2 4" id="KW-0547">Nucleotide-binding</keyword>
<dbReference type="PROSITE" id="PS50011">
    <property type="entry name" value="PROTEIN_KINASE_DOM"/>
    <property type="match status" value="1"/>
</dbReference>
<keyword evidence="3 4" id="KW-0067">ATP-binding</keyword>
<evidence type="ECO:0000256" key="3">
    <source>
        <dbReference type="ARBA" id="ARBA00022840"/>
    </source>
</evidence>
<dbReference type="AlphaFoldDB" id="A0AAV0BX93"/>
<dbReference type="InterPro" id="IPR017441">
    <property type="entry name" value="Protein_kinase_ATP_BS"/>
</dbReference>
<organism evidence="7 8">
    <name type="scientific">Phakopsora pachyrhizi</name>
    <name type="common">Asian soybean rust disease fungus</name>
    <dbReference type="NCBI Taxonomy" id="170000"/>
    <lineage>
        <taxon>Eukaryota</taxon>
        <taxon>Fungi</taxon>
        <taxon>Dikarya</taxon>
        <taxon>Basidiomycota</taxon>
        <taxon>Pucciniomycotina</taxon>
        <taxon>Pucciniomycetes</taxon>
        <taxon>Pucciniales</taxon>
        <taxon>Phakopsoraceae</taxon>
        <taxon>Phakopsora</taxon>
    </lineage>
</organism>
<name>A0AAV0BX93_PHAPC</name>
<reference evidence="7" key="1">
    <citation type="submission" date="2022-06" db="EMBL/GenBank/DDBJ databases">
        <authorList>
            <consortium name="SYNGENTA / RWTH Aachen University"/>
        </authorList>
    </citation>
    <scope>NUCLEOTIDE SEQUENCE</scope>
</reference>
<keyword evidence="7" id="KW-0808">Transferase</keyword>
<comment type="caution">
    <text evidence="7">The sequence shown here is derived from an EMBL/GenBank/DDBJ whole genome shotgun (WGS) entry which is preliminary data.</text>
</comment>
<dbReference type="Pfam" id="PF00069">
    <property type="entry name" value="Pkinase"/>
    <property type="match status" value="1"/>
</dbReference>
<dbReference type="Proteomes" id="UP001153365">
    <property type="component" value="Unassembled WGS sequence"/>
</dbReference>
<keyword evidence="5" id="KW-0723">Serine/threonine-protein kinase</keyword>
<dbReference type="GO" id="GO:0004674">
    <property type="term" value="F:protein serine/threonine kinase activity"/>
    <property type="evidence" value="ECO:0007669"/>
    <property type="project" value="UniProtKB-KW"/>
</dbReference>
<dbReference type="InterPro" id="IPR000719">
    <property type="entry name" value="Prot_kinase_dom"/>
</dbReference>
<dbReference type="Gene3D" id="1.10.510.10">
    <property type="entry name" value="Transferase(Phosphotransferase) domain 1"/>
    <property type="match status" value="2"/>
</dbReference>
<feature type="domain" description="Protein kinase" evidence="6">
    <location>
        <begin position="2"/>
        <end position="315"/>
    </location>
</feature>
<evidence type="ECO:0000256" key="1">
    <source>
        <dbReference type="ARBA" id="ARBA00012513"/>
    </source>
</evidence>
<dbReference type="EC" id="2.7.11.1" evidence="1"/>
<dbReference type="EMBL" id="CALTRL010006449">
    <property type="protein sequence ID" value="CAH7690930.1"/>
    <property type="molecule type" value="Genomic_DNA"/>
</dbReference>
<evidence type="ECO:0000313" key="8">
    <source>
        <dbReference type="Proteomes" id="UP001153365"/>
    </source>
</evidence>
<accession>A0AAV0BX93</accession>
<comment type="similarity">
    <text evidence="5">Belongs to the protein kinase superfamily.</text>
</comment>
<proteinExistence type="inferred from homology"/>
<feature type="binding site" evidence="4">
    <location>
        <position position="31"/>
    </location>
    <ligand>
        <name>ATP</name>
        <dbReference type="ChEBI" id="CHEBI:30616"/>
    </ligand>
</feature>
<evidence type="ECO:0000256" key="5">
    <source>
        <dbReference type="RuleBase" id="RU000304"/>
    </source>
</evidence>
<dbReference type="GO" id="GO:0005524">
    <property type="term" value="F:ATP binding"/>
    <property type="evidence" value="ECO:0007669"/>
    <property type="project" value="UniProtKB-UniRule"/>
</dbReference>
<dbReference type="PROSITE" id="PS00108">
    <property type="entry name" value="PROTEIN_KINASE_ST"/>
    <property type="match status" value="1"/>
</dbReference>
<evidence type="ECO:0000256" key="2">
    <source>
        <dbReference type="ARBA" id="ARBA00022741"/>
    </source>
</evidence>
<sequence length="328" mass="38094">MYQFVKKIGNGAFGEVYLGVDQENNEEVAIKVESFGCKDPMLRNEAKIYSAMSGSIGFPSMKWIGEGSHYEAMVIDLLGKSLEHYISLRGRFSLKTVLMLADQMLVRLEQLHSKGFIHRDIKPGNFLFGSGKKSNILHLIDFGLSYQYLRRRKRSRSSSFIKKINSNLRPHETSEDDCINDKNKFDYYERMKREEEENYQHIAYQEGEPLIGTACFSSITTHLGIRQSRRDDLESLGYLLISFLTGTLPWLGISSHSRSLKNSIMAEKKICTPLNSLCSGLPIEFVKYLNYVRSLRFKDRPDYSYLRKLFRDLLFRVGYTYDYVYDWS</sequence>